<evidence type="ECO:0000256" key="3">
    <source>
        <dbReference type="ARBA" id="ARBA00022917"/>
    </source>
</evidence>
<feature type="region of interest" description="Disordered" evidence="5">
    <location>
        <begin position="201"/>
        <end position="248"/>
    </location>
</feature>
<comment type="caution">
    <text evidence="6">The sequence shown here is derived from an EMBL/GenBank/DDBJ whole genome shotgun (WGS) entry which is preliminary data.</text>
</comment>
<protein>
    <recommendedName>
        <fullName evidence="4">Eukaryotic translation initiation factor 3 subunit J</fullName>
        <shortName evidence="4">eIF3j</shortName>
    </recommendedName>
    <alternativeName>
        <fullName evidence="4">Eukaryotic translation initiation factor 3 30 kDa subunit homolog</fullName>
        <shortName evidence="4">eIF-3 30 kDa subunit homolog</shortName>
    </alternativeName>
</protein>
<proteinExistence type="inferred from homology"/>
<dbReference type="GO" id="GO:0003743">
    <property type="term" value="F:translation initiation factor activity"/>
    <property type="evidence" value="ECO:0007669"/>
    <property type="project" value="UniProtKB-UniRule"/>
</dbReference>
<dbReference type="PANTHER" id="PTHR21681:SF0">
    <property type="entry name" value="EUKARYOTIC TRANSLATION INITIATION FACTOR 3 SUBUNIT J"/>
    <property type="match status" value="1"/>
</dbReference>
<keyword evidence="3 4" id="KW-0648">Protein biosynthesis</keyword>
<dbReference type="Pfam" id="PF08597">
    <property type="entry name" value="eIF3_subunit"/>
    <property type="match status" value="1"/>
</dbReference>
<feature type="compositionally biased region" description="Basic and acidic residues" evidence="5">
    <location>
        <begin position="49"/>
        <end position="61"/>
    </location>
</feature>
<dbReference type="InterPro" id="IPR023194">
    <property type="entry name" value="eIF3-like_dom_sf"/>
</dbReference>
<sequence>MSDSDLSAEGDNADIPVHAIPTRKEWDDEDVDEDQIKDSWEDSEEEENKVENKVENKEAPPRKKVPLAQRIAEREAKRREEAEAKLAKLKLLQEEEDEDPIKRKERLRELEIRSDMENVKTMLGDTVSVGIDSQSKLDSINPRTKEEFDEFSKLLVEKIRKHESKAAYPAFIQSFIRELCLPLKDGDVKKISTTLNTLANEKIRAAREKDKPQKKKGKAKPTLAGGKDDAFDTTNYSKFDDDEFDSFM</sequence>
<evidence type="ECO:0000313" key="6">
    <source>
        <dbReference type="EMBL" id="CAG8457719.1"/>
    </source>
</evidence>
<evidence type="ECO:0000256" key="1">
    <source>
        <dbReference type="ARBA" id="ARBA00022490"/>
    </source>
</evidence>
<dbReference type="PANTHER" id="PTHR21681">
    <property type="entry name" value="EUKARYOTIC TRANSLATION INITIATION FACTOR 3 SUBUNIT J"/>
    <property type="match status" value="1"/>
</dbReference>
<feature type="compositionally biased region" description="Acidic residues" evidence="5">
    <location>
        <begin position="1"/>
        <end position="12"/>
    </location>
</feature>
<dbReference type="GO" id="GO:0033290">
    <property type="term" value="C:eukaryotic 48S preinitiation complex"/>
    <property type="evidence" value="ECO:0007669"/>
    <property type="project" value="UniProtKB-UniRule"/>
</dbReference>
<keyword evidence="2 4" id="KW-0396">Initiation factor</keyword>
<dbReference type="GO" id="GO:0001732">
    <property type="term" value="P:formation of cytoplasmic translation initiation complex"/>
    <property type="evidence" value="ECO:0007669"/>
    <property type="project" value="UniProtKB-UniRule"/>
</dbReference>
<dbReference type="GO" id="GO:0005852">
    <property type="term" value="C:eukaryotic translation initiation factor 3 complex"/>
    <property type="evidence" value="ECO:0007669"/>
    <property type="project" value="UniProtKB-UniRule"/>
</dbReference>
<comment type="subunit">
    <text evidence="4">Component of the eukaryotic translation initiation factor 3 (eIF-3) complex.</text>
</comment>
<comment type="similarity">
    <text evidence="4">Belongs to the eIF-3 subunit J family.</text>
</comment>
<evidence type="ECO:0000256" key="2">
    <source>
        <dbReference type="ARBA" id="ARBA00022540"/>
    </source>
</evidence>
<dbReference type="GO" id="GO:0016282">
    <property type="term" value="C:eukaryotic 43S preinitiation complex"/>
    <property type="evidence" value="ECO:0007669"/>
    <property type="project" value="UniProtKB-UniRule"/>
</dbReference>
<dbReference type="HAMAP" id="MF_03009">
    <property type="entry name" value="eIF3j"/>
    <property type="match status" value="1"/>
</dbReference>
<gene>
    <name evidence="4" type="primary">HCR1</name>
    <name evidence="6" type="ORF">POCULU_LOCUS389</name>
</gene>
<dbReference type="InterPro" id="IPR013906">
    <property type="entry name" value="eIF3j"/>
</dbReference>
<dbReference type="OrthoDB" id="20381at2759"/>
<comment type="function">
    <text evidence="4">Component of the eukaryotic translation initiation factor 3 (eIF-3) complex, which is involved in protein synthesis of a specialized repertoire of mRNAs and, together with other initiation factors, stimulates binding of mRNA and methionyl-tRNAi to the 40S ribosome. The eIF-3 complex specifically targets and initiates translation of a subset of mRNAs involved in cell proliferation.</text>
</comment>
<dbReference type="AlphaFoldDB" id="A0A9N8YWV3"/>
<keyword evidence="4" id="KW-0175">Coiled coil</keyword>
<feature type="compositionally biased region" description="Basic and acidic residues" evidence="5">
    <location>
        <begin position="201"/>
        <end position="211"/>
    </location>
</feature>
<comment type="subcellular location">
    <subcellularLocation>
        <location evidence="4">Cytoplasm</location>
    </subcellularLocation>
</comment>
<feature type="region of interest" description="Disordered" evidence="5">
    <location>
        <begin position="1"/>
        <end position="69"/>
    </location>
</feature>
<dbReference type="Gene3D" id="1.10.246.60">
    <property type="entry name" value="Eukaryotic translation initiation factor 3 like domains"/>
    <property type="match status" value="1"/>
</dbReference>
<dbReference type="Proteomes" id="UP000789572">
    <property type="component" value="Unassembled WGS sequence"/>
</dbReference>
<evidence type="ECO:0000256" key="5">
    <source>
        <dbReference type="SAM" id="MobiDB-lite"/>
    </source>
</evidence>
<evidence type="ECO:0000313" key="7">
    <source>
        <dbReference type="Proteomes" id="UP000789572"/>
    </source>
</evidence>
<keyword evidence="7" id="KW-1185">Reference proteome</keyword>
<name>A0A9N8YWV3_9GLOM</name>
<organism evidence="6 7">
    <name type="scientific">Paraglomus occultum</name>
    <dbReference type="NCBI Taxonomy" id="144539"/>
    <lineage>
        <taxon>Eukaryota</taxon>
        <taxon>Fungi</taxon>
        <taxon>Fungi incertae sedis</taxon>
        <taxon>Mucoromycota</taxon>
        <taxon>Glomeromycotina</taxon>
        <taxon>Glomeromycetes</taxon>
        <taxon>Paraglomerales</taxon>
        <taxon>Paraglomeraceae</taxon>
        <taxon>Paraglomus</taxon>
    </lineage>
</organism>
<accession>A0A9N8YWV3</accession>
<feature type="coiled-coil region" evidence="4">
    <location>
        <begin position="72"/>
        <end position="99"/>
    </location>
</feature>
<keyword evidence="1 4" id="KW-0963">Cytoplasm</keyword>
<evidence type="ECO:0000256" key="4">
    <source>
        <dbReference type="HAMAP-Rule" id="MF_03009"/>
    </source>
</evidence>
<reference evidence="6" key="1">
    <citation type="submission" date="2021-06" db="EMBL/GenBank/DDBJ databases">
        <authorList>
            <person name="Kallberg Y."/>
            <person name="Tangrot J."/>
            <person name="Rosling A."/>
        </authorList>
    </citation>
    <scope>NUCLEOTIDE SEQUENCE</scope>
    <source>
        <strain evidence="6">IA702</strain>
    </source>
</reference>
<dbReference type="EMBL" id="CAJVPJ010000020">
    <property type="protein sequence ID" value="CAG8457719.1"/>
    <property type="molecule type" value="Genomic_DNA"/>
</dbReference>